<name>A0ABQ8KRZ6_9APHY</name>
<reference evidence="13 14" key="1">
    <citation type="journal article" date="2021" name="Environ. Microbiol.">
        <title>Gene family expansions and transcriptome signatures uncover fungal adaptations to wood decay.</title>
        <authorList>
            <person name="Hage H."/>
            <person name="Miyauchi S."/>
            <person name="Viragh M."/>
            <person name="Drula E."/>
            <person name="Min B."/>
            <person name="Chaduli D."/>
            <person name="Navarro D."/>
            <person name="Favel A."/>
            <person name="Norest M."/>
            <person name="Lesage-Meessen L."/>
            <person name="Balint B."/>
            <person name="Merenyi Z."/>
            <person name="de Eugenio L."/>
            <person name="Morin E."/>
            <person name="Martinez A.T."/>
            <person name="Baldrian P."/>
            <person name="Stursova M."/>
            <person name="Martinez M.J."/>
            <person name="Novotny C."/>
            <person name="Magnuson J.K."/>
            <person name="Spatafora J.W."/>
            <person name="Maurice S."/>
            <person name="Pangilinan J."/>
            <person name="Andreopoulos W."/>
            <person name="LaButti K."/>
            <person name="Hundley H."/>
            <person name="Na H."/>
            <person name="Kuo A."/>
            <person name="Barry K."/>
            <person name="Lipzen A."/>
            <person name="Henrissat B."/>
            <person name="Riley R."/>
            <person name="Ahrendt S."/>
            <person name="Nagy L.G."/>
            <person name="Grigoriev I.V."/>
            <person name="Martin F."/>
            <person name="Rosso M.N."/>
        </authorList>
    </citation>
    <scope>NUCLEOTIDE SEQUENCE [LARGE SCALE GENOMIC DNA]</scope>
    <source>
        <strain evidence="13 14">CIRM-BRFM 1785</strain>
    </source>
</reference>
<dbReference type="PANTHER" id="PTHR46300:SF7">
    <property type="entry name" value="P450, PUTATIVE (EUROFUNG)-RELATED"/>
    <property type="match status" value="1"/>
</dbReference>
<dbReference type="PANTHER" id="PTHR46300">
    <property type="entry name" value="P450, PUTATIVE (EUROFUNG)-RELATED-RELATED"/>
    <property type="match status" value="1"/>
</dbReference>
<evidence type="ECO:0000256" key="8">
    <source>
        <dbReference type="ARBA" id="ARBA00022989"/>
    </source>
</evidence>
<evidence type="ECO:0000256" key="9">
    <source>
        <dbReference type="ARBA" id="ARBA00023002"/>
    </source>
</evidence>
<accession>A0ABQ8KRZ6</accession>
<keyword evidence="6" id="KW-0812">Transmembrane</keyword>
<protein>
    <submittedName>
        <fullName evidence="13">Cytochrome P450</fullName>
    </submittedName>
</protein>
<proteinExistence type="inferred from homology"/>
<dbReference type="InterPro" id="IPR001128">
    <property type="entry name" value="Cyt_P450"/>
</dbReference>
<evidence type="ECO:0000313" key="13">
    <source>
        <dbReference type="EMBL" id="KAH9841064.1"/>
    </source>
</evidence>
<organism evidence="13 14">
    <name type="scientific">Rhodofomes roseus</name>
    <dbReference type="NCBI Taxonomy" id="34475"/>
    <lineage>
        <taxon>Eukaryota</taxon>
        <taxon>Fungi</taxon>
        <taxon>Dikarya</taxon>
        <taxon>Basidiomycota</taxon>
        <taxon>Agaricomycotina</taxon>
        <taxon>Agaricomycetes</taxon>
        <taxon>Polyporales</taxon>
        <taxon>Rhodofomes</taxon>
    </lineage>
</organism>
<dbReference type="SUPFAM" id="SSF48264">
    <property type="entry name" value="Cytochrome P450"/>
    <property type="match status" value="1"/>
</dbReference>
<keyword evidence="12" id="KW-0472">Membrane</keyword>
<evidence type="ECO:0000256" key="6">
    <source>
        <dbReference type="ARBA" id="ARBA00022692"/>
    </source>
</evidence>
<dbReference type="InterPro" id="IPR050364">
    <property type="entry name" value="Cytochrome_P450_fung"/>
</dbReference>
<dbReference type="EMBL" id="JADCUA010000004">
    <property type="protein sequence ID" value="KAH9841064.1"/>
    <property type="molecule type" value="Genomic_DNA"/>
</dbReference>
<keyword evidence="8" id="KW-1133">Transmembrane helix</keyword>
<dbReference type="InterPro" id="IPR036396">
    <property type="entry name" value="Cyt_P450_sf"/>
</dbReference>
<evidence type="ECO:0000256" key="3">
    <source>
        <dbReference type="ARBA" id="ARBA00005179"/>
    </source>
</evidence>
<dbReference type="GeneID" id="71999261"/>
<keyword evidence="5" id="KW-0349">Heme</keyword>
<comment type="caution">
    <text evidence="13">The sequence shown here is derived from an EMBL/GenBank/DDBJ whole genome shotgun (WGS) entry which is preliminary data.</text>
</comment>
<dbReference type="Proteomes" id="UP000814176">
    <property type="component" value="Unassembled WGS sequence"/>
</dbReference>
<dbReference type="Gene3D" id="1.10.630.10">
    <property type="entry name" value="Cytochrome P450"/>
    <property type="match status" value="1"/>
</dbReference>
<keyword evidence="10" id="KW-0408">Iron</keyword>
<keyword evidence="14" id="KW-1185">Reference proteome</keyword>
<dbReference type="Pfam" id="PF00067">
    <property type="entry name" value="p450"/>
    <property type="match status" value="1"/>
</dbReference>
<comment type="cofactor">
    <cofactor evidence="1">
        <name>heme</name>
        <dbReference type="ChEBI" id="CHEBI:30413"/>
    </cofactor>
</comment>
<evidence type="ECO:0000256" key="12">
    <source>
        <dbReference type="ARBA" id="ARBA00023136"/>
    </source>
</evidence>
<gene>
    <name evidence="13" type="ORF">C8Q71DRAFT_437158</name>
</gene>
<dbReference type="PRINTS" id="PR00463">
    <property type="entry name" value="EP450I"/>
</dbReference>
<keyword evidence="11" id="KW-0503">Monooxygenase</keyword>
<comment type="subcellular location">
    <subcellularLocation>
        <location evidence="2">Membrane</location>
        <topology evidence="2">Single-pass membrane protein</topology>
    </subcellularLocation>
</comment>
<sequence length="271" mass="30587">MRVTHGYTVKGADDPMLTIQLAAMDNFTSASDVGSWLVDFIPQLQHLPRWMPGASFLKLADEFKQLERRSVRTPYLWCKERIQEGTEDPGCLVATAIRQFEAKSNEQDEAELPWAASSGLGGGLDTNMSTIFTFILAMLHYPHVQTKAQAEIDGVVGNERLPSITDRPSLPYVRSVIAEVYRWFPAAPQAIPHALRQEDVYKGYLLPKSSIIIPNIWGMLHDPSAFPQPEKFEPERFGYSDGEMRKVTDLLFGFGRRFAPGRTLRRGPFSR</sequence>
<comment type="similarity">
    <text evidence="4">Belongs to the cytochrome P450 family.</text>
</comment>
<evidence type="ECO:0000313" key="14">
    <source>
        <dbReference type="Proteomes" id="UP000814176"/>
    </source>
</evidence>
<dbReference type="RefSeq" id="XP_047782530.1">
    <property type="nucleotide sequence ID" value="XM_047918529.1"/>
</dbReference>
<evidence type="ECO:0000256" key="4">
    <source>
        <dbReference type="ARBA" id="ARBA00010617"/>
    </source>
</evidence>
<comment type="pathway">
    <text evidence="3">Secondary metabolite biosynthesis.</text>
</comment>
<evidence type="ECO:0000256" key="7">
    <source>
        <dbReference type="ARBA" id="ARBA00022723"/>
    </source>
</evidence>
<evidence type="ECO:0000256" key="2">
    <source>
        <dbReference type="ARBA" id="ARBA00004167"/>
    </source>
</evidence>
<evidence type="ECO:0000256" key="11">
    <source>
        <dbReference type="ARBA" id="ARBA00023033"/>
    </source>
</evidence>
<evidence type="ECO:0000256" key="10">
    <source>
        <dbReference type="ARBA" id="ARBA00023004"/>
    </source>
</evidence>
<dbReference type="InterPro" id="IPR002401">
    <property type="entry name" value="Cyt_P450_E_grp-I"/>
</dbReference>
<evidence type="ECO:0000256" key="1">
    <source>
        <dbReference type="ARBA" id="ARBA00001971"/>
    </source>
</evidence>
<evidence type="ECO:0000256" key="5">
    <source>
        <dbReference type="ARBA" id="ARBA00022617"/>
    </source>
</evidence>
<keyword evidence="9" id="KW-0560">Oxidoreductase</keyword>
<keyword evidence="7" id="KW-0479">Metal-binding</keyword>